<organism evidence="1 2">
    <name type="scientific">Mycobacteroides chelonae</name>
    <name type="common">Mycobacterium chelonae</name>
    <dbReference type="NCBI Taxonomy" id="1774"/>
    <lineage>
        <taxon>Bacteria</taxon>
        <taxon>Bacillati</taxon>
        <taxon>Actinomycetota</taxon>
        <taxon>Actinomycetes</taxon>
        <taxon>Mycobacteriales</taxon>
        <taxon>Mycobacteriaceae</taxon>
        <taxon>Mycobacteroides</taxon>
    </lineage>
</organism>
<dbReference type="Pfam" id="PF19570">
    <property type="entry name" value="DUF6088"/>
    <property type="match status" value="1"/>
</dbReference>
<reference evidence="1 2" key="1">
    <citation type="submission" date="2016-10" db="EMBL/GenBank/DDBJ databases">
        <title>Evaluation of Human, Veterinary and Environmental Mycobacterium chelonae Isolates by Core Genome Phylogenomic Analysis, Targeted Gene Comparison, and Anti-microbial Susceptibility Patterns: A Tale of Mistaken Identities.</title>
        <authorList>
            <person name="Fogelson S.B."/>
            <person name="Camus A.C."/>
            <person name="Lorenz W."/>
            <person name="Vasireddy R."/>
            <person name="Vasireddy S."/>
            <person name="Smith T."/>
            <person name="Brown-Elliott B.A."/>
            <person name="Wallace R.J.Jr."/>
            <person name="Hasan N.A."/>
            <person name="Reischl U."/>
            <person name="Sanchez S."/>
        </authorList>
    </citation>
    <scope>NUCLEOTIDE SEQUENCE [LARGE SCALE GENOMIC DNA]</scope>
    <source>
        <strain evidence="1 2">15515</strain>
    </source>
</reference>
<proteinExistence type="predicted"/>
<dbReference type="Proteomes" id="UP000180043">
    <property type="component" value="Unassembled WGS sequence"/>
</dbReference>
<gene>
    <name evidence="1" type="ORF">BKG82_27245</name>
</gene>
<protein>
    <recommendedName>
        <fullName evidence="3">AbiEi antitoxin C-terminal domain-containing protein</fullName>
    </recommendedName>
</protein>
<dbReference type="AlphaFoldDB" id="A0A1S1LHT0"/>
<evidence type="ECO:0000313" key="1">
    <source>
        <dbReference type="EMBL" id="OHU47349.1"/>
    </source>
</evidence>
<accession>A0A1S1LHT0</accession>
<dbReference type="EMBL" id="MLIQ01000042">
    <property type="protein sequence ID" value="OHU47349.1"/>
    <property type="molecule type" value="Genomic_DNA"/>
</dbReference>
<sequence>MRTGSPGSILAALPTGSFVHHSDLPGTSSAVSSALARAQRAGQITPVRKGLFFKGAKTRYGMTRPTAEAVALAVLGPTGVGPTGVSAARALGLTTQVPVRPAFTIAGPVPVGIAGVEVSKRNNMGRRSLTFIEIALMELLRGDWEYVVDGGWRALVDAVARAHNNDTVDLASVQEAAAGERSPALRRNLARLIDALTASE</sequence>
<comment type="caution">
    <text evidence="1">The sequence shown here is derived from an EMBL/GenBank/DDBJ whole genome shotgun (WGS) entry which is preliminary data.</text>
</comment>
<evidence type="ECO:0008006" key="3">
    <source>
        <dbReference type="Google" id="ProtNLM"/>
    </source>
</evidence>
<name>A0A1S1LHT0_MYCCH</name>
<dbReference type="RefSeq" id="WP_070947968.1">
    <property type="nucleotide sequence ID" value="NZ_MLIQ01000042.1"/>
</dbReference>
<evidence type="ECO:0000313" key="2">
    <source>
        <dbReference type="Proteomes" id="UP000180043"/>
    </source>
</evidence>
<dbReference type="InterPro" id="IPR045738">
    <property type="entry name" value="DUF6088"/>
</dbReference>